<dbReference type="RefSeq" id="XP_056503537.1">
    <property type="nucleotide sequence ID" value="XM_056641043.1"/>
</dbReference>
<dbReference type="GeneID" id="81380210"/>
<dbReference type="Proteomes" id="UP001147733">
    <property type="component" value="Unassembled WGS sequence"/>
</dbReference>
<gene>
    <name evidence="1" type="ORF">N7469_002123</name>
</gene>
<keyword evidence="2" id="KW-1185">Reference proteome</keyword>
<comment type="caution">
    <text evidence="1">The sequence shown here is derived from an EMBL/GenBank/DDBJ whole genome shotgun (WGS) entry which is preliminary data.</text>
</comment>
<reference evidence="1" key="1">
    <citation type="submission" date="2022-11" db="EMBL/GenBank/DDBJ databases">
        <authorList>
            <person name="Petersen C."/>
        </authorList>
    </citation>
    <scope>NUCLEOTIDE SEQUENCE</scope>
    <source>
        <strain evidence="1">IBT 23319</strain>
    </source>
</reference>
<sequence>MGLNYTGPRLSKSDLLLNFVQHMTFDPNIRTALVSGTDRPIEALHRAFVKYYNLNERASDIWIAIISVPMSENDRLPYDHAVELALDLGYCPEEGKKFIHEYIFEWEIENRYVELIVSVDTLIDRGLDLGSYIQNGRLPDLQGFRVSITEMILGLPLDGYSVGRELGRMAKCFGARAPVEEVAHKLWTDSPTYIYVKEESLNVKWKVTESAESGEYEIFRIRDIDFEHFYWMSRGIDEVLFDSWLADGIFIEERIAHAELANNLTTEMEILWELYWDDLHFEAWNGINSGSATDKARKLQSREQGIHDQIERQAISIGL</sequence>
<proteinExistence type="predicted"/>
<dbReference type="OrthoDB" id="3783227at2759"/>
<evidence type="ECO:0000313" key="2">
    <source>
        <dbReference type="Proteomes" id="UP001147733"/>
    </source>
</evidence>
<accession>A0A9W9TTD8</accession>
<name>A0A9W9TTD8_PENCI</name>
<protein>
    <submittedName>
        <fullName evidence="1">Uncharacterized protein</fullName>
    </submittedName>
</protein>
<organism evidence="1 2">
    <name type="scientific">Penicillium citrinum</name>
    <dbReference type="NCBI Taxonomy" id="5077"/>
    <lineage>
        <taxon>Eukaryota</taxon>
        <taxon>Fungi</taxon>
        <taxon>Dikarya</taxon>
        <taxon>Ascomycota</taxon>
        <taxon>Pezizomycotina</taxon>
        <taxon>Eurotiomycetes</taxon>
        <taxon>Eurotiomycetidae</taxon>
        <taxon>Eurotiales</taxon>
        <taxon>Aspergillaceae</taxon>
        <taxon>Penicillium</taxon>
    </lineage>
</organism>
<reference evidence="1" key="2">
    <citation type="journal article" date="2023" name="IMA Fungus">
        <title>Comparative genomic study of the Penicillium genus elucidates a diverse pangenome and 15 lateral gene transfer events.</title>
        <authorList>
            <person name="Petersen C."/>
            <person name="Sorensen T."/>
            <person name="Nielsen M.R."/>
            <person name="Sondergaard T.E."/>
            <person name="Sorensen J.L."/>
            <person name="Fitzpatrick D.A."/>
            <person name="Frisvad J.C."/>
            <person name="Nielsen K.L."/>
        </authorList>
    </citation>
    <scope>NUCLEOTIDE SEQUENCE</scope>
    <source>
        <strain evidence="1">IBT 23319</strain>
    </source>
</reference>
<dbReference type="AlphaFoldDB" id="A0A9W9TTD8"/>
<dbReference type="EMBL" id="JAPQKT010000002">
    <property type="protein sequence ID" value="KAJ5240532.1"/>
    <property type="molecule type" value="Genomic_DNA"/>
</dbReference>
<evidence type="ECO:0000313" key="1">
    <source>
        <dbReference type="EMBL" id="KAJ5240532.1"/>
    </source>
</evidence>